<accession>A0A5D5ALS5</accession>
<dbReference type="RefSeq" id="WP_149080684.1">
    <property type="nucleotide sequence ID" value="NZ_VTAW01000006.1"/>
</dbReference>
<sequence>MVEIIDTLDLSELKSNDGLYEKLWWDNGIFKLWDLGPRTKLYYRFEDYNDPDQYIYVSTSPNTDSGLWRLHPEELPWSCEGKEVVTADDGKKYHVLYANDYGENNTEKLLAAALQMKDEDVEDYEWTPPTPPKRPADARFDNHNPQAHR</sequence>
<protein>
    <submittedName>
        <fullName evidence="2">Uncharacterized protein</fullName>
    </submittedName>
</protein>
<evidence type="ECO:0000313" key="3">
    <source>
        <dbReference type="Proteomes" id="UP000324104"/>
    </source>
</evidence>
<dbReference type="Proteomes" id="UP000324104">
    <property type="component" value="Unassembled WGS sequence"/>
</dbReference>
<reference evidence="2 3" key="1">
    <citation type="submission" date="2019-08" db="EMBL/GenBank/DDBJ databases">
        <title>Archaea genome.</title>
        <authorList>
            <person name="Kajale S."/>
            <person name="Shouche Y."/>
            <person name="Deshpande N."/>
            <person name="Sharma A."/>
        </authorList>
    </citation>
    <scope>NUCLEOTIDE SEQUENCE [LARGE SCALE GENOMIC DNA]</scope>
    <source>
        <strain evidence="2 3">ESP3B_9</strain>
    </source>
</reference>
<evidence type="ECO:0000313" key="2">
    <source>
        <dbReference type="EMBL" id="TYT62666.1"/>
    </source>
</evidence>
<keyword evidence="3" id="KW-1185">Reference proteome</keyword>
<gene>
    <name evidence="2" type="ORF">FYC77_06430</name>
</gene>
<organism evidence="2 3">
    <name type="scientific">Natrialba swarupiae</name>
    <dbReference type="NCBI Taxonomy" id="2448032"/>
    <lineage>
        <taxon>Archaea</taxon>
        <taxon>Methanobacteriati</taxon>
        <taxon>Methanobacteriota</taxon>
        <taxon>Stenosarchaea group</taxon>
        <taxon>Halobacteria</taxon>
        <taxon>Halobacteriales</taxon>
        <taxon>Natrialbaceae</taxon>
        <taxon>Natrialba</taxon>
    </lineage>
</organism>
<feature type="region of interest" description="Disordered" evidence="1">
    <location>
        <begin position="121"/>
        <end position="149"/>
    </location>
</feature>
<dbReference type="AlphaFoldDB" id="A0A5D5ALS5"/>
<name>A0A5D5ALS5_9EURY</name>
<proteinExistence type="predicted"/>
<evidence type="ECO:0000256" key="1">
    <source>
        <dbReference type="SAM" id="MobiDB-lite"/>
    </source>
</evidence>
<comment type="caution">
    <text evidence="2">The sequence shown here is derived from an EMBL/GenBank/DDBJ whole genome shotgun (WGS) entry which is preliminary data.</text>
</comment>
<dbReference type="EMBL" id="VTAW01000006">
    <property type="protein sequence ID" value="TYT62666.1"/>
    <property type="molecule type" value="Genomic_DNA"/>
</dbReference>